<dbReference type="GO" id="GO:0004134">
    <property type="term" value="F:4-alpha-glucanotransferase activity"/>
    <property type="evidence" value="ECO:0007669"/>
    <property type="project" value="UniProtKB-EC"/>
</dbReference>
<accession>A0ABY5AEB1</accession>
<keyword evidence="6 10" id="KW-0808">Transferase</keyword>
<dbReference type="SUPFAM" id="SSF51445">
    <property type="entry name" value="(Trans)glycosidases"/>
    <property type="match status" value="1"/>
</dbReference>
<comment type="catalytic activity">
    <reaction evidence="1 10">
        <text>Transfers a segment of a (1-&gt;4)-alpha-D-glucan to a new position in an acceptor, which may be glucose or a (1-&gt;4)-alpha-D-glucan.</text>
        <dbReference type="EC" id="2.4.1.25"/>
    </reaction>
</comment>
<evidence type="ECO:0000256" key="1">
    <source>
        <dbReference type="ARBA" id="ARBA00000439"/>
    </source>
</evidence>
<dbReference type="EC" id="2.4.1.25" evidence="3 10"/>
<organism evidence="11 12">
    <name type="scientific">Ectopseudomonas hydrolytica</name>
    <dbReference type="NCBI Taxonomy" id="2493633"/>
    <lineage>
        <taxon>Bacteria</taxon>
        <taxon>Pseudomonadati</taxon>
        <taxon>Pseudomonadota</taxon>
        <taxon>Gammaproteobacteria</taxon>
        <taxon>Pseudomonadales</taxon>
        <taxon>Pseudomonadaceae</taxon>
        <taxon>Ectopseudomonas</taxon>
    </lineage>
</organism>
<evidence type="ECO:0000256" key="3">
    <source>
        <dbReference type="ARBA" id="ARBA00012560"/>
    </source>
</evidence>
<keyword evidence="12" id="KW-1185">Reference proteome</keyword>
<keyword evidence="5 10" id="KW-0328">Glycosyltransferase</keyword>
<evidence type="ECO:0000313" key="12">
    <source>
        <dbReference type="Proteomes" id="UP001054897"/>
    </source>
</evidence>
<sequence length="684" mass="74748">MSDTLLAELAEAAGLYIDWTDAHGRPQAVTPEAQRALLEALGYPAQSPEQIRSSLAMLTQQQHIPSPDALLLQDQGQPLPLALYPADSPYRLIDEQGQVFSGRLDADARLPAQPQPGYYQLEIRDTRHALAVTPAACLSVSQLCGKPRIWGLTAQLYGLRRPGDGGVGDTQAVAELLRHAANQGADALALSPVHALFAADTERFGPYSPSSRLFFNPLHAAPADRLGEERVQRAIQAAGLQEEMQRLEHLELIDWPAVAKTRQRLLWQLYQDFCQAPGDLLADFEAFRAAGGDALQQHCCFEAIHAQRLREGASGDWRSWPQELRSPLQGAVTRFAAEQADTLRFHAFAQWLIAHGLECAQATASGAGMGIGLIADLAVGADCAGSQAWSRQDELLPSVTVGAPPDIINRQGQNWGVAAFSPQGLQRHGFRAYIEMLQANLAHAGGIRIDHVMGLQRLWVIPQGGEAQHGAYLRYPLDDLLRLLALESHRHRALVIGEDLGTVPDGLREKLAARNILGTRVLLFEQQDGRFIPPAQWSRNALATTTTHDLPTIKGWFAGHDIEWRVRAGHADEQSLEQDHAERAGERVALLQALEQRGPLGGTDDDACLQACIDYIGSTPSALALLPLEDACALEQQPNLPGPGDLHPNWRRCYPLAANELLEQPATRRRLACLDTARREAGDE</sequence>
<evidence type="ECO:0000256" key="8">
    <source>
        <dbReference type="ARBA" id="ARBA00031423"/>
    </source>
</evidence>
<evidence type="ECO:0000256" key="9">
    <source>
        <dbReference type="ARBA" id="ARBA00031501"/>
    </source>
</evidence>
<evidence type="ECO:0000256" key="4">
    <source>
        <dbReference type="ARBA" id="ARBA00020295"/>
    </source>
</evidence>
<dbReference type="RefSeq" id="WP_129482670.1">
    <property type="nucleotide sequence ID" value="NZ_CP099397.1"/>
</dbReference>
<evidence type="ECO:0000256" key="2">
    <source>
        <dbReference type="ARBA" id="ARBA00005684"/>
    </source>
</evidence>
<gene>
    <name evidence="11" type="primary">malQ</name>
    <name evidence="11" type="ORF">L1F06_011395</name>
</gene>
<dbReference type="Gene3D" id="3.20.20.80">
    <property type="entry name" value="Glycosidases"/>
    <property type="match status" value="1"/>
</dbReference>
<dbReference type="NCBIfam" id="TIGR00217">
    <property type="entry name" value="malQ"/>
    <property type="match status" value="1"/>
</dbReference>
<dbReference type="InterPro" id="IPR003385">
    <property type="entry name" value="Glyco_hydro_77"/>
</dbReference>
<evidence type="ECO:0000256" key="5">
    <source>
        <dbReference type="ARBA" id="ARBA00022676"/>
    </source>
</evidence>
<proteinExistence type="inferred from homology"/>
<protein>
    <recommendedName>
        <fullName evidence="4 10">4-alpha-glucanotransferase</fullName>
        <ecNumber evidence="3 10">2.4.1.25</ecNumber>
    </recommendedName>
    <alternativeName>
        <fullName evidence="8 10">Amylomaltase</fullName>
    </alternativeName>
    <alternativeName>
        <fullName evidence="9 10">Disproportionating enzyme</fullName>
    </alternativeName>
</protein>
<dbReference type="InterPro" id="IPR017853">
    <property type="entry name" value="GH"/>
</dbReference>
<dbReference type="Pfam" id="PF02446">
    <property type="entry name" value="Glyco_hydro_77"/>
    <property type="match status" value="1"/>
</dbReference>
<evidence type="ECO:0000313" key="11">
    <source>
        <dbReference type="EMBL" id="USR41988.1"/>
    </source>
</evidence>
<dbReference type="EMBL" id="CP099397">
    <property type="protein sequence ID" value="USR41988.1"/>
    <property type="molecule type" value="Genomic_DNA"/>
</dbReference>
<name>A0ABY5AEB1_9GAMM</name>
<evidence type="ECO:0000256" key="7">
    <source>
        <dbReference type="ARBA" id="ARBA00023277"/>
    </source>
</evidence>
<dbReference type="PANTHER" id="PTHR32438:SF5">
    <property type="entry name" value="4-ALPHA-GLUCANOTRANSFERASE DPE1, CHLOROPLASTIC_AMYLOPLASTIC"/>
    <property type="match status" value="1"/>
</dbReference>
<dbReference type="GeneID" id="300081584"/>
<dbReference type="PANTHER" id="PTHR32438">
    <property type="entry name" value="4-ALPHA-GLUCANOTRANSFERASE DPE1, CHLOROPLASTIC/AMYLOPLASTIC"/>
    <property type="match status" value="1"/>
</dbReference>
<comment type="similarity">
    <text evidence="2 10">Belongs to the disproportionating enzyme family.</text>
</comment>
<evidence type="ECO:0000256" key="6">
    <source>
        <dbReference type="ARBA" id="ARBA00022679"/>
    </source>
</evidence>
<evidence type="ECO:0000256" key="10">
    <source>
        <dbReference type="RuleBase" id="RU361207"/>
    </source>
</evidence>
<dbReference type="Proteomes" id="UP001054897">
    <property type="component" value="Chromosome"/>
</dbReference>
<keyword evidence="7 10" id="KW-0119">Carbohydrate metabolism</keyword>
<reference evidence="11" key="1">
    <citation type="submission" date="2022-06" db="EMBL/GenBank/DDBJ databases">
        <title>Complete genome of Pseudomonas hydrolytica DSWY01T.</title>
        <authorList>
            <person name="Jung J."/>
            <person name="Jeon C.O."/>
        </authorList>
    </citation>
    <scope>NUCLEOTIDE SEQUENCE</scope>
    <source>
        <strain evidence="11">DSWY01</strain>
    </source>
</reference>